<comment type="caution">
    <text evidence="1">The sequence shown here is derived from an EMBL/GenBank/DDBJ whole genome shotgun (WGS) entry which is preliminary data.</text>
</comment>
<dbReference type="Pfam" id="PF09388">
    <property type="entry name" value="SpoOE-like"/>
    <property type="match status" value="1"/>
</dbReference>
<sequence>MNVADLLNRIESLRRSMIEVAIDKGFSSNESIEISRELDNLLNQYEKVKSLDT</sequence>
<dbReference type="PANTHER" id="PTHR41263:SF1">
    <property type="entry name" value="ASPARTYL-PHOSPHATE PHOSPHATASE YISI"/>
    <property type="match status" value="1"/>
</dbReference>
<name>A0ABP7VP66_9BACI</name>
<reference evidence="2" key="1">
    <citation type="journal article" date="2019" name="Int. J. Syst. Evol. Microbiol.">
        <title>The Global Catalogue of Microorganisms (GCM) 10K type strain sequencing project: providing services to taxonomists for standard genome sequencing and annotation.</title>
        <authorList>
            <consortium name="The Broad Institute Genomics Platform"/>
            <consortium name="The Broad Institute Genome Sequencing Center for Infectious Disease"/>
            <person name="Wu L."/>
            <person name="Ma J."/>
        </authorList>
    </citation>
    <scope>NUCLEOTIDE SEQUENCE [LARGE SCALE GENOMIC DNA]</scope>
    <source>
        <strain evidence="2">JCM 17250</strain>
    </source>
</reference>
<dbReference type="PANTHER" id="PTHR41263">
    <property type="entry name" value="ASPARTYL-PHOSPHATE PHOSPHATASE YISI"/>
    <property type="match status" value="1"/>
</dbReference>
<dbReference type="InterPro" id="IPR037208">
    <property type="entry name" value="Spo0E-like_sf"/>
</dbReference>
<dbReference type="InterPro" id="IPR036638">
    <property type="entry name" value="HLH_DNA-bd_sf"/>
</dbReference>
<organism evidence="1 2">
    <name type="scientific">Amphibacillus indicireducens</name>
    <dbReference type="NCBI Taxonomy" id="1076330"/>
    <lineage>
        <taxon>Bacteria</taxon>
        <taxon>Bacillati</taxon>
        <taxon>Bacillota</taxon>
        <taxon>Bacilli</taxon>
        <taxon>Bacillales</taxon>
        <taxon>Bacillaceae</taxon>
        <taxon>Amphibacillus</taxon>
    </lineage>
</organism>
<dbReference type="Proteomes" id="UP001501734">
    <property type="component" value="Unassembled WGS sequence"/>
</dbReference>
<dbReference type="SUPFAM" id="SSF140500">
    <property type="entry name" value="BAS1536-like"/>
    <property type="match status" value="1"/>
</dbReference>
<dbReference type="InterPro" id="IPR018540">
    <property type="entry name" value="Spo0E-like"/>
</dbReference>
<keyword evidence="2" id="KW-1185">Reference proteome</keyword>
<dbReference type="Gene3D" id="4.10.280.10">
    <property type="entry name" value="Helix-loop-helix DNA-binding domain"/>
    <property type="match status" value="1"/>
</dbReference>
<accession>A0ABP7VP66</accession>
<gene>
    <name evidence="1" type="ORF">GCM10022410_16110</name>
</gene>
<evidence type="ECO:0008006" key="3">
    <source>
        <dbReference type="Google" id="ProtNLM"/>
    </source>
</evidence>
<dbReference type="InterPro" id="IPR053028">
    <property type="entry name" value="Spo0E-like_phosphatase"/>
</dbReference>
<dbReference type="RefSeq" id="WP_344912036.1">
    <property type="nucleotide sequence ID" value="NZ_BAABDL010000085.1"/>
</dbReference>
<dbReference type="EMBL" id="BAABDL010000085">
    <property type="protein sequence ID" value="GAA4071226.1"/>
    <property type="molecule type" value="Genomic_DNA"/>
</dbReference>
<evidence type="ECO:0000313" key="1">
    <source>
        <dbReference type="EMBL" id="GAA4071226.1"/>
    </source>
</evidence>
<protein>
    <recommendedName>
        <fullName evidence="3">Aspartyl-phosphate phosphatase Spo0E family protein</fullName>
    </recommendedName>
</protein>
<proteinExistence type="predicted"/>
<evidence type="ECO:0000313" key="2">
    <source>
        <dbReference type="Proteomes" id="UP001501734"/>
    </source>
</evidence>